<dbReference type="PANTHER" id="PTHR31668:SF30">
    <property type="entry name" value="ZN(II)2CYS6 TRANSCRIPTION FACTOR (EUROFUNG)"/>
    <property type="match status" value="1"/>
</dbReference>
<reference evidence="3" key="1">
    <citation type="journal article" date="2023" name="Mol. Phylogenet. Evol.">
        <title>Genome-scale phylogeny and comparative genomics of the fungal order Sordariales.</title>
        <authorList>
            <person name="Hensen N."/>
            <person name="Bonometti L."/>
            <person name="Westerberg I."/>
            <person name="Brannstrom I.O."/>
            <person name="Guillou S."/>
            <person name="Cros-Aarteil S."/>
            <person name="Calhoun S."/>
            <person name="Haridas S."/>
            <person name="Kuo A."/>
            <person name="Mondo S."/>
            <person name="Pangilinan J."/>
            <person name="Riley R."/>
            <person name="LaButti K."/>
            <person name="Andreopoulos B."/>
            <person name="Lipzen A."/>
            <person name="Chen C."/>
            <person name="Yan M."/>
            <person name="Daum C."/>
            <person name="Ng V."/>
            <person name="Clum A."/>
            <person name="Steindorff A."/>
            <person name="Ohm R.A."/>
            <person name="Martin F."/>
            <person name="Silar P."/>
            <person name="Natvig D.O."/>
            <person name="Lalanne C."/>
            <person name="Gautier V."/>
            <person name="Ament-Velasquez S.L."/>
            <person name="Kruys A."/>
            <person name="Hutchinson M.I."/>
            <person name="Powell A.J."/>
            <person name="Barry K."/>
            <person name="Miller A.N."/>
            <person name="Grigoriev I.V."/>
            <person name="Debuchy R."/>
            <person name="Gladieux P."/>
            <person name="Hiltunen Thoren M."/>
            <person name="Johannesson H."/>
        </authorList>
    </citation>
    <scope>NUCLEOTIDE SEQUENCE</scope>
    <source>
        <strain evidence="3">CBS 538.74</strain>
    </source>
</reference>
<dbReference type="Proteomes" id="UP001302745">
    <property type="component" value="Unassembled WGS sequence"/>
</dbReference>
<keyword evidence="1" id="KW-0539">Nucleus</keyword>
<reference evidence="3" key="2">
    <citation type="submission" date="2023-05" db="EMBL/GenBank/DDBJ databases">
        <authorList>
            <consortium name="Lawrence Berkeley National Laboratory"/>
            <person name="Steindorff A."/>
            <person name="Hensen N."/>
            <person name="Bonometti L."/>
            <person name="Westerberg I."/>
            <person name="Brannstrom I.O."/>
            <person name="Guillou S."/>
            <person name="Cros-Aarteil S."/>
            <person name="Calhoun S."/>
            <person name="Haridas S."/>
            <person name="Kuo A."/>
            <person name="Mondo S."/>
            <person name="Pangilinan J."/>
            <person name="Riley R."/>
            <person name="Labutti K."/>
            <person name="Andreopoulos B."/>
            <person name="Lipzen A."/>
            <person name="Chen C."/>
            <person name="Yanf M."/>
            <person name="Daum C."/>
            <person name="Ng V."/>
            <person name="Clum A."/>
            <person name="Ohm R."/>
            <person name="Martin F."/>
            <person name="Silar P."/>
            <person name="Natvig D."/>
            <person name="Lalanne C."/>
            <person name="Gautier V."/>
            <person name="Ament-Velasquez S.L."/>
            <person name="Kruys A."/>
            <person name="Hutchinson M.I."/>
            <person name="Powell A.J."/>
            <person name="Barry K."/>
            <person name="Miller A.N."/>
            <person name="Grigoriev I.V."/>
            <person name="Debuchy R."/>
            <person name="Gladieux P."/>
            <person name="Thoren M.H."/>
            <person name="Johannesson H."/>
        </authorList>
    </citation>
    <scope>NUCLEOTIDE SEQUENCE</scope>
    <source>
        <strain evidence="3">CBS 538.74</strain>
    </source>
</reference>
<evidence type="ECO:0000256" key="2">
    <source>
        <dbReference type="SAM" id="MobiDB-lite"/>
    </source>
</evidence>
<dbReference type="AlphaFoldDB" id="A0AAN6ZTC0"/>
<evidence type="ECO:0008006" key="5">
    <source>
        <dbReference type="Google" id="ProtNLM"/>
    </source>
</evidence>
<feature type="compositionally biased region" description="Basic and acidic residues" evidence="2">
    <location>
        <begin position="442"/>
        <end position="452"/>
    </location>
</feature>
<comment type="caution">
    <text evidence="3">The sequence shown here is derived from an EMBL/GenBank/DDBJ whole genome shotgun (WGS) entry which is preliminary data.</text>
</comment>
<dbReference type="EMBL" id="MU857091">
    <property type="protein sequence ID" value="KAK4150172.1"/>
    <property type="molecule type" value="Genomic_DNA"/>
</dbReference>
<evidence type="ECO:0000313" key="3">
    <source>
        <dbReference type="EMBL" id="KAK4150172.1"/>
    </source>
</evidence>
<sequence length="523" mass="58678">MAPGGEVDSVIRDIFGEGFLRYDDTLPAYDLALLPQFLGESETPYWGQQTSHLPPLQVLPSPTNNLLFEPLPRALPRAASQDGTLYPLLGTFLDCLHPSMPFFMRSYLINGMTERRHHSSRAFNALLHAICALTLLQPVKGNQSLRRDRAQWAEQLLAKATNLHAAHADFGEAPVLEHVMTSVFLFGCHFCRNTHNAAKVRLREAGALADVMGLYNPASYELVSAEEKDSRVRTVVLLTVIERIYALQRGHILYSHPLNGREIGRLLETAVQSAAAGNEADYKAVEGLQHMIDQVDFIDDSVLRCWKETCRRDPQHRHVPASTIRSLLKRYATPRPMHALLCESQLADIVITRHWVRHVLWNLGFRHGYLDATNPDPEMRPDHAMDIAQDAVVACEQFRGSLEVHGVGLAEKLYDIAVSAVSVAQPYYLPLTYYGSFPDQGSPREGEDRMVEPSRQLPPRPEVADPNMSGGRQRWTRAAVRRLLNKYLAILSLFRGGDHPFLRPYMQMLCALDGGGVETVQVL</sequence>
<protein>
    <recommendedName>
        <fullName evidence="5">Transcription factor domain-containing protein</fullName>
    </recommendedName>
</protein>
<keyword evidence="4" id="KW-1185">Reference proteome</keyword>
<feature type="region of interest" description="Disordered" evidence="2">
    <location>
        <begin position="441"/>
        <end position="471"/>
    </location>
</feature>
<proteinExistence type="predicted"/>
<evidence type="ECO:0000256" key="1">
    <source>
        <dbReference type="ARBA" id="ARBA00023242"/>
    </source>
</evidence>
<dbReference type="InterPro" id="IPR050797">
    <property type="entry name" value="Carb_Metab_Trans_Reg"/>
</dbReference>
<gene>
    <name evidence="3" type="ORF">C8A00DRAFT_18252</name>
</gene>
<dbReference type="CDD" id="cd12148">
    <property type="entry name" value="fungal_TF_MHR"/>
    <property type="match status" value="1"/>
</dbReference>
<evidence type="ECO:0000313" key="4">
    <source>
        <dbReference type="Proteomes" id="UP001302745"/>
    </source>
</evidence>
<dbReference type="PANTHER" id="PTHR31668">
    <property type="entry name" value="GLUCOSE TRANSPORT TRANSCRIPTION REGULATOR RGT1-RELATED-RELATED"/>
    <property type="match status" value="1"/>
</dbReference>
<name>A0AAN6ZTC0_9PEZI</name>
<accession>A0AAN6ZTC0</accession>
<organism evidence="3 4">
    <name type="scientific">Chaetomidium leptoderma</name>
    <dbReference type="NCBI Taxonomy" id="669021"/>
    <lineage>
        <taxon>Eukaryota</taxon>
        <taxon>Fungi</taxon>
        <taxon>Dikarya</taxon>
        <taxon>Ascomycota</taxon>
        <taxon>Pezizomycotina</taxon>
        <taxon>Sordariomycetes</taxon>
        <taxon>Sordariomycetidae</taxon>
        <taxon>Sordariales</taxon>
        <taxon>Chaetomiaceae</taxon>
        <taxon>Chaetomidium</taxon>
    </lineage>
</organism>